<dbReference type="GO" id="GO:0030388">
    <property type="term" value="P:fructose 1,6-bisphosphate metabolic process"/>
    <property type="evidence" value="ECO:0007669"/>
    <property type="project" value="TreeGrafter"/>
</dbReference>
<accession>Q7M4K9</accession>
<dbReference type="GO" id="GO:0005945">
    <property type="term" value="C:6-phosphofructokinase complex"/>
    <property type="evidence" value="ECO:0007669"/>
    <property type="project" value="TreeGrafter"/>
</dbReference>
<dbReference type="GO" id="GO:0003872">
    <property type="term" value="F:6-phosphofructokinase activity"/>
    <property type="evidence" value="ECO:0007669"/>
    <property type="project" value="UniProtKB-EC"/>
</dbReference>
<keyword id="KW-0903">Direct protein sequencing</keyword>
<organism evidence="2">
    <name type="scientific">Lymantria dispar</name>
    <name type="common">Gypsy moth</name>
    <name type="synonym">Porthetria dispar</name>
    <dbReference type="NCBI Taxonomy" id="13123"/>
    <lineage>
        <taxon>Eukaryota</taxon>
        <taxon>Metazoa</taxon>
        <taxon>Ecdysozoa</taxon>
        <taxon>Arthropoda</taxon>
        <taxon>Hexapoda</taxon>
        <taxon>Insecta</taxon>
        <taxon>Pterygota</taxon>
        <taxon>Neoptera</taxon>
        <taxon>Endopterygota</taxon>
        <taxon>Lepidoptera</taxon>
        <taxon>Glossata</taxon>
        <taxon>Ditrysia</taxon>
        <taxon>Noctuoidea</taxon>
        <taxon>Erebidae</taxon>
        <taxon>Lymantriinae</taxon>
        <taxon>Lymantria</taxon>
    </lineage>
</organism>
<dbReference type="Gene3D" id="3.40.50.450">
    <property type="match status" value="2"/>
</dbReference>
<dbReference type="GO" id="GO:0070095">
    <property type="term" value="F:fructose-6-phosphate binding"/>
    <property type="evidence" value="ECO:0007669"/>
    <property type="project" value="TreeGrafter"/>
</dbReference>
<name>Q7M4K9_LYMDI</name>
<protein>
    <submittedName>
        <fullName evidence="2">6-phosphofructokinase, larval</fullName>
        <ecNumber evidence="2">2.7.1.11</ecNumber>
    </submittedName>
</protein>
<sequence>SGGDSQGMNAALRSIVHPSYNQEWSSLLDELLENNDVGSIDNDFCGTDMTIGTDSALASEADQVFIPEDPVPNEGKPITAELVKNVVVDNLQQDTRGGSPSAFDRMDWSDVTGGDTVLGKHDGKEGIGGAILAQFPEPCIPNVVPTISNNVPGTDFSLGSDTALNWDLAVQRANDNYNTDFLYAQWWMRMEATPETESCVVTL</sequence>
<evidence type="ECO:0000313" key="2">
    <source>
        <dbReference type="PIR" id="A61621"/>
    </source>
</evidence>
<feature type="non-terminal residue" evidence="2">
    <location>
        <position position="203"/>
    </location>
</feature>
<dbReference type="PANTHER" id="PTHR13697">
    <property type="entry name" value="PHOSPHOFRUCTOKINASE"/>
    <property type="match status" value="1"/>
</dbReference>
<dbReference type="GO" id="GO:0006002">
    <property type="term" value="P:fructose 6-phosphate metabolic process"/>
    <property type="evidence" value="ECO:0007669"/>
    <property type="project" value="TreeGrafter"/>
</dbReference>
<dbReference type="EC" id="2.7.1.11" evidence="2"/>
<evidence type="ECO:0000256" key="1">
    <source>
        <dbReference type="ARBA" id="ARBA00048070"/>
    </source>
</evidence>
<dbReference type="GO" id="GO:0048029">
    <property type="term" value="F:monosaccharide binding"/>
    <property type="evidence" value="ECO:0007669"/>
    <property type="project" value="TreeGrafter"/>
</dbReference>
<dbReference type="AlphaFoldDB" id="Q7M4K9"/>
<dbReference type="InterPro" id="IPR035966">
    <property type="entry name" value="PKF_sf"/>
</dbReference>
<dbReference type="PANTHER" id="PTHR13697:SF4">
    <property type="entry name" value="ATP-DEPENDENT 6-PHOSPHOFRUCTOKINASE"/>
    <property type="match status" value="1"/>
</dbReference>
<dbReference type="GO" id="GO:0016208">
    <property type="term" value="F:AMP binding"/>
    <property type="evidence" value="ECO:0007669"/>
    <property type="project" value="TreeGrafter"/>
</dbReference>
<dbReference type="SUPFAM" id="SSF53784">
    <property type="entry name" value="Phosphofructokinase"/>
    <property type="match status" value="2"/>
</dbReference>
<dbReference type="GO" id="GO:0005524">
    <property type="term" value="F:ATP binding"/>
    <property type="evidence" value="ECO:0007669"/>
    <property type="project" value="TreeGrafter"/>
</dbReference>
<feature type="non-terminal residue" evidence="2">
    <location>
        <position position="1"/>
    </location>
</feature>
<proteinExistence type="evidence at protein level"/>
<dbReference type="PIR" id="A61621">
    <property type="entry name" value="A61621"/>
</dbReference>
<reference evidence="2" key="1">
    <citation type="journal article" date="1992" name="Insect Biochem. Mol. Biol.">
        <title>Molecular characterization of 6-phosphofructo-1-kinase purified from Lymantria dispar.</title>
        <authorList>
            <person name="Valaitis A.P."/>
            <person name="Kemp R.G."/>
        </authorList>
    </citation>
    <scope>PROTEIN SEQUENCE</scope>
</reference>
<comment type="catalytic activity">
    <reaction evidence="1">
        <text>beta-D-fructose 6-phosphate + ATP = beta-D-fructose 1,6-bisphosphate + ADP + H(+)</text>
        <dbReference type="Rhea" id="RHEA:16109"/>
        <dbReference type="ChEBI" id="CHEBI:15378"/>
        <dbReference type="ChEBI" id="CHEBI:30616"/>
        <dbReference type="ChEBI" id="CHEBI:32966"/>
        <dbReference type="ChEBI" id="CHEBI:57634"/>
        <dbReference type="ChEBI" id="CHEBI:456216"/>
        <dbReference type="EC" id="2.7.1.11"/>
    </reaction>
</comment>
<dbReference type="GO" id="GO:0061621">
    <property type="term" value="P:canonical glycolysis"/>
    <property type="evidence" value="ECO:0007669"/>
    <property type="project" value="TreeGrafter"/>
</dbReference>
<dbReference type="GO" id="GO:0042802">
    <property type="term" value="F:identical protein binding"/>
    <property type="evidence" value="ECO:0007669"/>
    <property type="project" value="TreeGrafter"/>
</dbReference>